<dbReference type="InterPro" id="IPR036116">
    <property type="entry name" value="FN3_sf"/>
</dbReference>
<sequence length="536" mass="58137">MAAAVWAQQVPSFLAYNEQNQVVETFCVGQRITFRDNTGETNVTEFYDFDANNGLDFSAKETAFTFTTPGTYRITQLKGVGNFKERTFVVKAAEPASAPVLQKLTLEPTGLKLQIQSGAINDLVVEQANSSGGAFTAIATLRAVAVGQSEHTVPLASPSGCVRVRVTNLCTGKETITSTTVCTQPLQVTAGDRRNLLSWALNASMGAVTNYQLLRGGQPYQNLSGTQTTFTDEQVACGRIYTYQLVALLPNGSQSVSLPVQVTTQGTTPPAPPQLVVSFTPHNRLVATTVAPAQETFKEQALYRSQGGGVFSLISEKQPGNALDPSLSSFSPRPCYQTTYTDSCSLTSARSNTACPAILTARLQPEGGVQLSWEPYEGFTAGNGSQTLELVDEQGSVYWSTQVTGRSYLDLQPPQKFQRLHYRLLFQSQDQRQQSLSNTVAVDQPFGFFFPTAFSPNHDGLNDVFRAVGPAYASKFTLQVLNRWGQIIFESTTPTQGWDGTYGGKPAPPGGYLYRLEAIDINGQRITKSGTVTLVR</sequence>
<keyword evidence="2" id="KW-1185">Reference proteome</keyword>
<dbReference type="SUPFAM" id="SSF49265">
    <property type="entry name" value="Fibronectin type III"/>
    <property type="match status" value="1"/>
</dbReference>
<protein>
    <submittedName>
        <fullName evidence="1">Gliding motility-associated-like protein</fullName>
    </submittedName>
</protein>
<evidence type="ECO:0000313" key="2">
    <source>
        <dbReference type="Proteomes" id="UP000563094"/>
    </source>
</evidence>
<gene>
    <name evidence="1" type="ORF">FHS90_002560</name>
</gene>
<comment type="caution">
    <text evidence="1">The sequence shown here is derived from an EMBL/GenBank/DDBJ whole genome shotgun (WGS) entry which is preliminary data.</text>
</comment>
<accession>A0A839GVQ5</accession>
<dbReference type="RefSeq" id="WP_182513250.1">
    <property type="nucleotide sequence ID" value="NZ_JACJIQ010000009.1"/>
</dbReference>
<dbReference type="InterPro" id="IPR026341">
    <property type="entry name" value="T9SS_type_B"/>
</dbReference>
<dbReference type="Gene3D" id="2.60.40.10">
    <property type="entry name" value="Immunoglobulins"/>
    <property type="match status" value="1"/>
</dbReference>
<dbReference type="EMBL" id="JACJIQ010000009">
    <property type="protein sequence ID" value="MBA9077841.1"/>
    <property type="molecule type" value="Genomic_DNA"/>
</dbReference>
<proteinExistence type="predicted"/>
<dbReference type="NCBIfam" id="TIGR04131">
    <property type="entry name" value="Bac_Flav_CTERM"/>
    <property type="match status" value="1"/>
</dbReference>
<evidence type="ECO:0000313" key="1">
    <source>
        <dbReference type="EMBL" id="MBA9077841.1"/>
    </source>
</evidence>
<dbReference type="Pfam" id="PF13585">
    <property type="entry name" value="CHU_C"/>
    <property type="match status" value="1"/>
</dbReference>
<dbReference type="Proteomes" id="UP000563094">
    <property type="component" value="Unassembled WGS sequence"/>
</dbReference>
<reference evidence="1 2" key="1">
    <citation type="submission" date="2020-08" db="EMBL/GenBank/DDBJ databases">
        <title>Genomic Encyclopedia of Type Strains, Phase IV (KMG-IV): sequencing the most valuable type-strain genomes for metagenomic binning, comparative biology and taxonomic classification.</title>
        <authorList>
            <person name="Goeker M."/>
        </authorList>
    </citation>
    <scope>NUCLEOTIDE SEQUENCE [LARGE SCALE GENOMIC DNA]</scope>
    <source>
        <strain evidence="1 2">DSM 29854</strain>
    </source>
</reference>
<name>A0A839GVQ5_9BACT</name>
<dbReference type="InterPro" id="IPR013783">
    <property type="entry name" value="Ig-like_fold"/>
</dbReference>
<organism evidence="1 2">
    <name type="scientific">Rufibacter quisquiliarum</name>
    <dbReference type="NCBI Taxonomy" id="1549639"/>
    <lineage>
        <taxon>Bacteria</taxon>
        <taxon>Pseudomonadati</taxon>
        <taxon>Bacteroidota</taxon>
        <taxon>Cytophagia</taxon>
        <taxon>Cytophagales</taxon>
        <taxon>Hymenobacteraceae</taxon>
        <taxon>Rufibacter</taxon>
    </lineage>
</organism>
<dbReference type="AlphaFoldDB" id="A0A839GVQ5"/>